<evidence type="ECO:0000313" key="6">
    <source>
        <dbReference type="Proteomes" id="UP000244978"/>
    </source>
</evidence>
<name>A0A2U1T0A2_9MICO</name>
<dbReference type="RefSeq" id="WP_108997328.1">
    <property type="nucleotide sequence ID" value="NZ_QEEX01000001.1"/>
</dbReference>
<dbReference type="AlphaFoldDB" id="A0A2U1T0A2"/>
<organism evidence="5 6">
    <name type="scientific">Homoserinimonas hongtaonis</name>
    <dbReference type="NCBI Taxonomy" id="2079791"/>
    <lineage>
        <taxon>Bacteria</taxon>
        <taxon>Bacillati</taxon>
        <taxon>Actinomycetota</taxon>
        <taxon>Actinomycetes</taxon>
        <taxon>Micrococcales</taxon>
        <taxon>Microbacteriaceae</taxon>
        <taxon>Homoserinimonas</taxon>
    </lineage>
</organism>
<evidence type="ECO:0000256" key="2">
    <source>
        <dbReference type="ARBA" id="ARBA00038825"/>
    </source>
</evidence>
<accession>A0A2U1T0A2</accession>
<reference evidence="6" key="1">
    <citation type="submission" date="2018-04" db="EMBL/GenBank/DDBJ databases">
        <authorList>
            <person name="Liu S."/>
            <person name="Wang Z."/>
            <person name="Li J."/>
        </authorList>
    </citation>
    <scope>NUCLEOTIDE SEQUENCE [LARGE SCALE GENOMIC DNA]</scope>
    <source>
        <strain evidence="6">S1194</strain>
    </source>
</reference>
<keyword evidence="6" id="KW-1185">Reference proteome</keyword>
<dbReference type="PANTHER" id="PTHR10668">
    <property type="entry name" value="PHYTOENE DEHYDROGENASE"/>
    <property type="match status" value="1"/>
</dbReference>
<sequence length="476" mass="49977">MIDANVVGAGPNGLAAALTLAAAGLSVVLTEASDRVGGGLQSRELTEPGFRHDVCSAVHPAAMASPFFRAWGLTDRVEMIVPDVSYAHPLDGGRAGIAWRSLEKTAERLGRDGRAWRTLHEPLVTRIDGVVDFTGNQLVRVPRDLPTAMRFGLGTVVNGTALWNSRFSTDEARAMFTGVAAHAAGHHPSLAGAGAGLLLSTHAHAGGWAVPRGGSQAIADAMAAHFLQLGGSIRLNTTVTTAADLEPSRVTILDTTPRMLKKFTDLPAAYARALARYRYGTAAAKVDFALIGPVPWSNPEVALSPTVHLGGTRAEIAAAERQVARGGIPQSPYVIAVQAGVVDQTRAPAGGHTLWAYTHVPNGSTQSVVESVTRQVERFAPGFRDLVLGTSSISATQFEAHNPNYIGGDIFAGSLGFAQLVKRPIVSRTPWRTPVRGLYLGSAATAPGPSVHGMNGWYAAELALRDHWGIAAPFGA</sequence>
<dbReference type="Pfam" id="PF01593">
    <property type="entry name" value="Amino_oxidase"/>
    <property type="match status" value="1"/>
</dbReference>
<proteinExistence type="predicted"/>
<dbReference type="SUPFAM" id="SSF51905">
    <property type="entry name" value="FAD/NAD(P)-binding domain"/>
    <property type="match status" value="1"/>
</dbReference>
<feature type="domain" description="Amine oxidase" evidence="4">
    <location>
        <begin position="13"/>
        <end position="256"/>
    </location>
</feature>
<evidence type="ECO:0000259" key="4">
    <source>
        <dbReference type="Pfam" id="PF01593"/>
    </source>
</evidence>
<dbReference type="Proteomes" id="UP000244978">
    <property type="component" value="Unassembled WGS sequence"/>
</dbReference>
<dbReference type="Gene3D" id="3.50.50.60">
    <property type="entry name" value="FAD/NAD(P)-binding domain"/>
    <property type="match status" value="2"/>
</dbReference>
<evidence type="ECO:0000256" key="3">
    <source>
        <dbReference type="ARBA" id="ARBA00040298"/>
    </source>
</evidence>
<dbReference type="InterPro" id="IPR002937">
    <property type="entry name" value="Amino_oxidase"/>
</dbReference>
<comment type="function">
    <text evidence="1">Probable oxidoreductase that may play a role as regulator of mitochondrial function.</text>
</comment>
<evidence type="ECO:0000256" key="1">
    <source>
        <dbReference type="ARBA" id="ARBA00037217"/>
    </source>
</evidence>
<dbReference type="EMBL" id="QEEX01000001">
    <property type="protein sequence ID" value="PWB97314.1"/>
    <property type="molecule type" value="Genomic_DNA"/>
</dbReference>
<comment type="subunit">
    <text evidence="2">Interacts with COX5B; this interaction may contribute to localize PYROXD2 to the inner face of the inner mitochondrial membrane.</text>
</comment>
<evidence type="ECO:0000313" key="5">
    <source>
        <dbReference type="EMBL" id="PWB97314.1"/>
    </source>
</evidence>
<protein>
    <recommendedName>
        <fullName evidence="3">Pyridine nucleotide-disulfide oxidoreductase domain-containing protein 2</fullName>
    </recommendedName>
</protein>
<dbReference type="PANTHER" id="PTHR10668:SF105">
    <property type="entry name" value="DEHYDROGENASE-RELATED"/>
    <property type="match status" value="1"/>
</dbReference>
<dbReference type="GO" id="GO:0016491">
    <property type="term" value="F:oxidoreductase activity"/>
    <property type="evidence" value="ECO:0007669"/>
    <property type="project" value="InterPro"/>
</dbReference>
<dbReference type="InterPro" id="IPR036188">
    <property type="entry name" value="FAD/NAD-bd_sf"/>
</dbReference>
<gene>
    <name evidence="5" type="ORF">DF220_05335</name>
</gene>
<comment type="caution">
    <text evidence="5">The sequence shown here is derived from an EMBL/GenBank/DDBJ whole genome shotgun (WGS) entry which is preliminary data.</text>
</comment>